<dbReference type="InterPro" id="IPR032466">
    <property type="entry name" value="Metal_Hydrolase"/>
</dbReference>
<dbReference type="PANTHER" id="PTHR10443">
    <property type="entry name" value="MICROSOMAL DIPEPTIDASE"/>
    <property type="match status" value="1"/>
</dbReference>
<dbReference type="GO" id="GO:0070573">
    <property type="term" value="F:metallodipeptidase activity"/>
    <property type="evidence" value="ECO:0007669"/>
    <property type="project" value="InterPro"/>
</dbReference>
<dbReference type="RefSeq" id="WP_123172026.1">
    <property type="nucleotide sequence ID" value="NZ_OW659477.1"/>
</dbReference>
<dbReference type="Gene3D" id="3.20.20.140">
    <property type="entry name" value="Metal-dependent hydrolases"/>
    <property type="match status" value="1"/>
</dbReference>
<dbReference type="Proteomes" id="UP001154111">
    <property type="component" value="Chromosome"/>
</dbReference>
<dbReference type="InterPro" id="IPR008257">
    <property type="entry name" value="Pept_M19"/>
</dbReference>
<dbReference type="EMBL" id="OW659496">
    <property type="protein sequence ID" value="CAH2760797.1"/>
    <property type="molecule type" value="Genomic_DNA"/>
</dbReference>
<evidence type="ECO:0000313" key="4">
    <source>
        <dbReference type="Proteomes" id="UP001154111"/>
    </source>
</evidence>
<protein>
    <submittedName>
        <fullName evidence="1">Membrane dipeptidase</fullName>
    </submittedName>
</protein>
<dbReference type="SUPFAM" id="SSF51556">
    <property type="entry name" value="Metallo-dependent hydrolases"/>
    <property type="match status" value="1"/>
</dbReference>
<proteinExistence type="predicted"/>
<organism evidence="1 4">
    <name type="scientific">Erysipelothrix amsterdamensis</name>
    <dbReference type="NCBI Taxonomy" id="2929157"/>
    <lineage>
        <taxon>Bacteria</taxon>
        <taxon>Bacillati</taxon>
        <taxon>Bacillota</taxon>
        <taxon>Erysipelotrichia</taxon>
        <taxon>Erysipelotrichales</taxon>
        <taxon>Erysipelotrichaceae</taxon>
        <taxon>Erysipelothrix</taxon>
    </lineage>
</organism>
<sequence>MTKKYKIIDWHCDVLLKLQQDQTLQFKDSEDLDVNYEKLKASNTKVQAMAIFIDPDLNFDDKYQIALEQIEAYKHRVLTTPGVVQLKSFQDIENLGEDEIGTFLTLEGLDCVGSDMNKVKHLLDEGVLSIGMTWNEANLACDGIGEPRGAGLTAFGFNVVEELNARNLFVDVSHISLKGFDDVLNNAKHVIASHSNVKAIASHRRNLDDNQIRRMVEHGFPIHVVYYDAFVTDEEKETQISDLVRHIEYLRKMGCTNQIGLGSDFDGIATKIKNLEDASKTQNLLKEIEIEFGEKFTNAIAYDNFINYVNHKMI</sequence>
<evidence type="ECO:0000313" key="2">
    <source>
        <dbReference type="EMBL" id="CAH2760797.1"/>
    </source>
</evidence>
<reference evidence="1" key="1">
    <citation type="submission" date="2022-04" db="EMBL/GenBank/DDBJ databases">
        <authorList>
            <person name="Forde T."/>
        </authorList>
    </citation>
    <scope>NUCLEOTIDE SEQUENCE</scope>
    <source>
        <strain evidence="1">A18Y016a</strain>
        <strain evidence="2">A18Y020d</strain>
    </source>
</reference>
<dbReference type="PANTHER" id="PTHR10443:SF12">
    <property type="entry name" value="DIPEPTIDASE"/>
    <property type="match status" value="1"/>
</dbReference>
<dbReference type="Proteomes" id="UP001154095">
    <property type="component" value="Chromosome"/>
</dbReference>
<dbReference type="PROSITE" id="PS51365">
    <property type="entry name" value="RENAL_DIPEPTIDASE_2"/>
    <property type="match status" value="1"/>
</dbReference>
<dbReference type="AlphaFoldDB" id="A0AAU9VEQ1"/>
<evidence type="ECO:0000313" key="3">
    <source>
        <dbReference type="Proteomes" id="UP001154095"/>
    </source>
</evidence>
<evidence type="ECO:0000313" key="1">
    <source>
        <dbReference type="EMBL" id="CAH2760785.1"/>
    </source>
</evidence>
<dbReference type="Pfam" id="PF01244">
    <property type="entry name" value="Peptidase_M19"/>
    <property type="match status" value="1"/>
</dbReference>
<name>A0AAU9VEQ1_9FIRM</name>
<keyword evidence="3" id="KW-1185">Reference proteome</keyword>
<dbReference type="GO" id="GO:0006508">
    <property type="term" value="P:proteolysis"/>
    <property type="evidence" value="ECO:0007669"/>
    <property type="project" value="InterPro"/>
</dbReference>
<gene>
    <name evidence="1" type="ORF">ERYAMS2_00359</name>
    <name evidence="2" type="ORF">ERYAMS_00069</name>
</gene>
<accession>A0AAU9VEQ1</accession>
<dbReference type="EMBL" id="OW659477">
    <property type="protein sequence ID" value="CAH2760785.1"/>
    <property type="molecule type" value="Genomic_DNA"/>
</dbReference>